<proteinExistence type="predicted"/>
<organism evidence="1 2">
    <name type="scientific">Arthrobotrys flagrans</name>
    <name type="common">Nematode-trapping fungus</name>
    <name type="synonym">Trichothecium flagrans</name>
    <dbReference type="NCBI Taxonomy" id="97331"/>
    <lineage>
        <taxon>Eukaryota</taxon>
        <taxon>Fungi</taxon>
        <taxon>Dikarya</taxon>
        <taxon>Ascomycota</taxon>
        <taxon>Pezizomycotina</taxon>
        <taxon>Orbiliomycetes</taxon>
        <taxon>Orbiliales</taxon>
        <taxon>Orbiliaceae</taxon>
        <taxon>Arthrobotrys</taxon>
    </lineage>
</organism>
<evidence type="ECO:0000313" key="1">
    <source>
        <dbReference type="EMBL" id="RVD86841.1"/>
    </source>
</evidence>
<accession>A0A437A6R5</accession>
<dbReference type="VEuPathDB" id="FungiDB:DFL_005096"/>
<dbReference type="OrthoDB" id="5288537at2759"/>
<protein>
    <submittedName>
        <fullName evidence="1">Uncharacterized protein</fullName>
    </submittedName>
</protein>
<reference evidence="1 2" key="1">
    <citation type="submission" date="2019-01" db="EMBL/GenBank/DDBJ databases">
        <title>Intercellular communication is required for trap formation in the nematode-trapping fungus Duddingtonia flagrans.</title>
        <authorList>
            <person name="Youssar L."/>
            <person name="Wernet V."/>
            <person name="Hensel N."/>
            <person name="Hildebrandt H.-G."/>
            <person name="Fischer R."/>
        </authorList>
    </citation>
    <scope>NUCLEOTIDE SEQUENCE [LARGE SCALE GENOMIC DNA]</scope>
    <source>
        <strain evidence="1 2">CBS H-5679</strain>
    </source>
</reference>
<comment type="caution">
    <text evidence="1">The sequence shown here is derived from an EMBL/GenBank/DDBJ whole genome shotgun (WGS) entry which is preliminary data.</text>
</comment>
<dbReference type="RefSeq" id="XP_067492385.1">
    <property type="nucleotide sequence ID" value="XM_067634303.1"/>
</dbReference>
<keyword evidence="2" id="KW-1185">Reference proteome</keyword>
<dbReference type="AlphaFoldDB" id="A0A437A6R5"/>
<dbReference type="EMBL" id="SAEB01000006">
    <property type="protein sequence ID" value="RVD86841.1"/>
    <property type="molecule type" value="Genomic_DNA"/>
</dbReference>
<evidence type="ECO:0000313" key="2">
    <source>
        <dbReference type="Proteomes" id="UP000283090"/>
    </source>
</evidence>
<gene>
    <name evidence="1" type="ORF">DFL_005096</name>
</gene>
<dbReference type="GeneID" id="93587407"/>
<sequence length="278" mass="30733">MSASQKDDQLFAPGYQIPLIKITSEESMKTLHSRNSGNIITSMRTNDIASRPETSPPPWFGIWISPREPEDQELVVSPLKPPSEFLEHITKEFCDIGNDPLEDAEMATGEEDDEEVGGTISTEMSSYTLERYLADGEGSIRSQEPSISRPDYLRSTYPIDIKRELQKITSDISDVFRGMNISDDSIPEIHLQDLEASFGSEILEGLEGNTAECETGPQDMSEDGNDIFNLEDGDESVVVGPRDISPELESWISKSSLIVGNSLKPLVGGRKRKASTCQ</sequence>
<dbReference type="Proteomes" id="UP000283090">
    <property type="component" value="Unassembled WGS sequence"/>
</dbReference>
<name>A0A437A6R5_ARTFL</name>